<dbReference type="InterPro" id="IPR006094">
    <property type="entry name" value="Oxid_FAD_bind_N"/>
</dbReference>
<evidence type="ECO:0000256" key="2">
    <source>
        <dbReference type="ARBA" id="ARBA00022827"/>
    </source>
</evidence>
<dbReference type="SUPFAM" id="SSF56176">
    <property type="entry name" value="FAD-binding/transporter-associated domain-like"/>
    <property type="match status" value="1"/>
</dbReference>
<feature type="domain" description="FAD-binding PCMH-type" evidence="3">
    <location>
        <begin position="1"/>
        <end position="174"/>
    </location>
</feature>
<evidence type="ECO:0000313" key="4">
    <source>
        <dbReference type="EMBL" id="GHC26145.1"/>
    </source>
</evidence>
<evidence type="ECO:0000259" key="3">
    <source>
        <dbReference type="PROSITE" id="PS51387"/>
    </source>
</evidence>
<keyword evidence="1" id="KW-0285">Flavoprotein</keyword>
<sequence length="353" mass="36359">MNEMRPASEAELCEIIRAASGPLVVRGGGTRGALPAGAVLETGGLNGVTLYEPGALTLVAGAGTPVAELEALLATEGQRLAFEVPDLRGLLGREGTSTLGGVVAENASGPRRVSVGACRDFCLGVRFVDGRGEVIRNGGRVMKNVTGYDLVKLLAGSRGRLGVLTEVALKVLPRPETEATLCLSGLSDAQAVEALSAALGSPYEVTGTAHLPGQGTYLRIEGFEGSVRYRLERLRAVLASYGAGVEVASPWAAIRDVTALAGRPGDLWRLSLRPSEAPGVVARLGAEAVVYDWGGGLVWALMAPGSDVVGRLGAFSGHATCLRGGVAGPEEPPTIATLTNGLRLQFDPRGVFA</sequence>
<dbReference type="InterPro" id="IPR036318">
    <property type="entry name" value="FAD-bd_PCMH-like_sf"/>
</dbReference>
<protein>
    <submittedName>
        <fullName evidence="4">2-hydroxy-acid oxidase</fullName>
    </submittedName>
</protein>
<keyword evidence="5" id="KW-1185">Reference proteome</keyword>
<dbReference type="PANTHER" id="PTHR11748:SF103">
    <property type="entry name" value="GLYCOLATE OXIDASE SUBUNIT GLCE"/>
    <property type="match status" value="1"/>
</dbReference>
<name>A0ABQ3FJA7_9RHOB</name>
<accession>A0ABQ3FJA7</accession>
<evidence type="ECO:0000313" key="5">
    <source>
        <dbReference type="Proteomes" id="UP000658305"/>
    </source>
</evidence>
<dbReference type="Proteomes" id="UP000658305">
    <property type="component" value="Unassembled WGS sequence"/>
</dbReference>
<dbReference type="Gene3D" id="3.30.465.10">
    <property type="match status" value="1"/>
</dbReference>
<evidence type="ECO:0000256" key="1">
    <source>
        <dbReference type="ARBA" id="ARBA00022630"/>
    </source>
</evidence>
<keyword evidence="2" id="KW-0274">FAD</keyword>
<proteinExistence type="predicted"/>
<dbReference type="PROSITE" id="PS51387">
    <property type="entry name" value="FAD_PCMH"/>
    <property type="match status" value="1"/>
</dbReference>
<dbReference type="Pfam" id="PF01565">
    <property type="entry name" value="FAD_binding_4"/>
    <property type="match status" value="1"/>
</dbReference>
<dbReference type="InterPro" id="IPR016169">
    <property type="entry name" value="FAD-bd_PCMH_sub2"/>
</dbReference>
<dbReference type="PANTHER" id="PTHR11748">
    <property type="entry name" value="D-LACTATE DEHYDROGENASE"/>
    <property type="match status" value="1"/>
</dbReference>
<dbReference type="EMBL" id="BMYI01000008">
    <property type="protein sequence ID" value="GHC26145.1"/>
    <property type="molecule type" value="Genomic_DNA"/>
</dbReference>
<dbReference type="SUPFAM" id="SSF55103">
    <property type="entry name" value="FAD-linked oxidases, C-terminal domain"/>
    <property type="match status" value="1"/>
</dbReference>
<comment type="caution">
    <text evidence="4">The sequence shown here is derived from an EMBL/GenBank/DDBJ whole genome shotgun (WGS) entry which is preliminary data.</text>
</comment>
<organism evidence="4 5">
    <name type="scientific">Gemmobacter nanjingensis</name>
    <dbReference type="NCBI Taxonomy" id="488454"/>
    <lineage>
        <taxon>Bacteria</taxon>
        <taxon>Pseudomonadati</taxon>
        <taxon>Pseudomonadota</taxon>
        <taxon>Alphaproteobacteria</taxon>
        <taxon>Rhodobacterales</taxon>
        <taxon>Paracoccaceae</taxon>
        <taxon>Gemmobacter</taxon>
    </lineage>
</organism>
<dbReference type="InterPro" id="IPR016164">
    <property type="entry name" value="FAD-linked_Oxase-like_C"/>
</dbReference>
<gene>
    <name evidence="4" type="ORF">GCM10007291_27450</name>
</gene>
<reference evidence="5" key="1">
    <citation type="journal article" date="2019" name="Int. J. Syst. Evol. Microbiol.">
        <title>The Global Catalogue of Microorganisms (GCM) 10K type strain sequencing project: providing services to taxonomists for standard genome sequencing and annotation.</title>
        <authorList>
            <consortium name="The Broad Institute Genomics Platform"/>
            <consortium name="The Broad Institute Genome Sequencing Center for Infectious Disease"/>
            <person name="Wu L."/>
            <person name="Ma J."/>
        </authorList>
    </citation>
    <scope>NUCLEOTIDE SEQUENCE [LARGE SCALE GENOMIC DNA]</scope>
    <source>
        <strain evidence="5">KCTC 23298</strain>
    </source>
</reference>
<dbReference type="InterPro" id="IPR016166">
    <property type="entry name" value="FAD-bd_PCMH"/>
</dbReference>